<keyword evidence="5" id="KW-0735">Signal-anchor</keyword>
<dbReference type="InterPro" id="IPR022751">
    <property type="entry name" value="Alpha_mannosyltransferase"/>
</dbReference>
<protein>
    <submittedName>
        <fullName evidence="10">Uncharacterized protein</fullName>
    </submittedName>
</protein>
<comment type="caution">
    <text evidence="10">The sequence shown here is derived from an EMBL/GenBank/DDBJ whole genome shotgun (WGS) entry which is preliminary data.</text>
</comment>
<dbReference type="EMBL" id="MU167285">
    <property type="protein sequence ID" value="KAG0144953.1"/>
    <property type="molecule type" value="Genomic_DNA"/>
</dbReference>
<keyword evidence="7" id="KW-0333">Golgi apparatus</keyword>
<sequence>MIACPFPILFPRRTNIFPLAILFIALVTLVLVFKNTLRWNKASAAPKPFLDYKVPQLPLPSNVSTEDDQILESVRAVFNRIQPYLQAWKDRPVSSYPEAILANQISCGPERDQQSNPDQLRNSAKAWTEIDSKTIVSIRSEAVTGVERFFQSLLYPKTNSIYHSTLTLQGIRKRPLLGNGTEGIVITGGNKDTMRRLMVMLRFLRRKHQCRLPVEIFMFPDEIPQVSQFQAELQALGYIEIKRLPYEKDPKAWKNFHIKGASIVHSSFTKLLYLDSDNIPLADPSFLFKSRAFKEWGIVLWPDITKDGAKNPIWRIAGQTCIPQDWQIDSGQILVDKSAQRGLVFGALLLAAQMQLNHDFWFQISEGDKDTFRYALYALQLPWTRAPHWLSSAGAYNMGSYCDHTMFQYSLSPSDWADAYPSFSISALSDSQKQHAPPLFAHINLLKHNVRFGRGETFKVLHRLAPSDLVSRSNLNVSDRVRTKVSSGKGMCIHYSIQDKSITQSVRPVNQPGDPSEAWVLEETWKEAWGGLLKDFESTYWANGGL</sequence>
<dbReference type="AlphaFoldDB" id="A0A9P6TBT4"/>
<feature type="transmembrane region" description="Helical" evidence="9">
    <location>
        <begin position="16"/>
        <end position="33"/>
    </location>
</feature>
<evidence type="ECO:0000313" key="10">
    <source>
        <dbReference type="EMBL" id="KAG0144953.1"/>
    </source>
</evidence>
<keyword evidence="11" id="KW-1185">Reference proteome</keyword>
<dbReference type="Pfam" id="PF11051">
    <property type="entry name" value="Mannosyl_trans3"/>
    <property type="match status" value="2"/>
</dbReference>
<dbReference type="GO" id="GO:0000139">
    <property type="term" value="C:Golgi membrane"/>
    <property type="evidence" value="ECO:0007669"/>
    <property type="project" value="UniProtKB-SubCell"/>
</dbReference>
<keyword evidence="6 9" id="KW-1133">Transmembrane helix</keyword>
<dbReference type="Proteomes" id="UP000886653">
    <property type="component" value="Unassembled WGS sequence"/>
</dbReference>
<dbReference type="InterPro" id="IPR029044">
    <property type="entry name" value="Nucleotide-diphossugar_trans"/>
</dbReference>
<evidence type="ECO:0000256" key="3">
    <source>
        <dbReference type="ARBA" id="ARBA00022679"/>
    </source>
</evidence>
<evidence type="ECO:0000256" key="2">
    <source>
        <dbReference type="ARBA" id="ARBA00009105"/>
    </source>
</evidence>
<evidence type="ECO:0000256" key="8">
    <source>
        <dbReference type="ARBA" id="ARBA00023136"/>
    </source>
</evidence>
<dbReference type="GO" id="GO:0046354">
    <property type="term" value="P:mannan biosynthetic process"/>
    <property type="evidence" value="ECO:0007669"/>
    <property type="project" value="TreeGrafter"/>
</dbReference>
<evidence type="ECO:0000256" key="5">
    <source>
        <dbReference type="ARBA" id="ARBA00022968"/>
    </source>
</evidence>
<gene>
    <name evidence="10" type="ORF">CROQUDRAFT_108127</name>
</gene>
<accession>A0A9P6TBT4</accession>
<reference evidence="10" key="1">
    <citation type="submission" date="2013-11" db="EMBL/GenBank/DDBJ databases">
        <title>Genome sequence of the fusiform rust pathogen reveals effectors for host alternation and coevolution with pine.</title>
        <authorList>
            <consortium name="DOE Joint Genome Institute"/>
            <person name="Smith K."/>
            <person name="Pendleton A."/>
            <person name="Kubisiak T."/>
            <person name="Anderson C."/>
            <person name="Salamov A."/>
            <person name="Aerts A."/>
            <person name="Riley R."/>
            <person name="Clum A."/>
            <person name="Lindquist E."/>
            <person name="Ence D."/>
            <person name="Campbell M."/>
            <person name="Kronenberg Z."/>
            <person name="Feau N."/>
            <person name="Dhillon B."/>
            <person name="Hamelin R."/>
            <person name="Burleigh J."/>
            <person name="Smith J."/>
            <person name="Yandell M."/>
            <person name="Nelson C."/>
            <person name="Grigoriev I."/>
            <person name="Davis J."/>
        </authorList>
    </citation>
    <scope>NUCLEOTIDE SEQUENCE</scope>
    <source>
        <strain evidence="10">G11</strain>
    </source>
</reference>
<comment type="similarity">
    <text evidence="2">Belongs to the MNN1/MNT family.</text>
</comment>
<evidence type="ECO:0000256" key="7">
    <source>
        <dbReference type="ARBA" id="ARBA00023034"/>
    </source>
</evidence>
<proteinExistence type="inferred from homology"/>
<evidence type="ECO:0000313" key="11">
    <source>
        <dbReference type="Proteomes" id="UP000886653"/>
    </source>
</evidence>
<evidence type="ECO:0000256" key="4">
    <source>
        <dbReference type="ARBA" id="ARBA00022692"/>
    </source>
</evidence>
<keyword evidence="4 9" id="KW-0812">Transmembrane</keyword>
<dbReference type="PANTHER" id="PTHR31646:SF1">
    <property type="entry name" value="ALPHA-1,2-MANNOSYLTRANSFERASE MNN2"/>
    <property type="match status" value="1"/>
</dbReference>
<comment type="subcellular location">
    <subcellularLocation>
        <location evidence="1">Golgi apparatus membrane</location>
        <topology evidence="1">Single-pass type II membrane protein</topology>
    </subcellularLocation>
</comment>
<name>A0A9P6TBT4_9BASI</name>
<evidence type="ECO:0000256" key="9">
    <source>
        <dbReference type="SAM" id="Phobius"/>
    </source>
</evidence>
<dbReference type="SUPFAM" id="SSF53448">
    <property type="entry name" value="Nucleotide-diphospho-sugar transferases"/>
    <property type="match status" value="1"/>
</dbReference>
<evidence type="ECO:0000256" key="6">
    <source>
        <dbReference type="ARBA" id="ARBA00022989"/>
    </source>
</evidence>
<dbReference type="OrthoDB" id="430354at2759"/>
<dbReference type="GO" id="GO:0000026">
    <property type="term" value="F:alpha-1,2-mannosyltransferase activity"/>
    <property type="evidence" value="ECO:0007669"/>
    <property type="project" value="TreeGrafter"/>
</dbReference>
<keyword evidence="8 9" id="KW-0472">Membrane</keyword>
<evidence type="ECO:0000256" key="1">
    <source>
        <dbReference type="ARBA" id="ARBA00004323"/>
    </source>
</evidence>
<keyword evidence="3" id="KW-0808">Transferase</keyword>
<dbReference type="PANTHER" id="PTHR31646">
    <property type="entry name" value="ALPHA-1,2-MANNOSYLTRANSFERASE MNN2"/>
    <property type="match status" value="1"/>
</dbReference>
<organism evidence="10 11">
    <name type="scientific">Cronartium quercuum f. sp. fusiforme G11</name>
    <dbReference type="NCBI Taxonomy" id="708437"/>
    <lineage>
        <taxon>Eukaryota</taxon>
        <taxon>Fungi</taxon>
        <taxon>Dikarya</taxon>
        <taxon>Basidiomycota</taxon>
        <taxon>Pucciniomycotina</taxon>
        <taxon>Pucciniomycetes</taxon>
        <taxon>Pucciniales</taxon>
        <taxon>Coleosporiaceae</taxon>
        <taxon>Cronartium</taxon>
    </lineage>
</organism>